<gene>
    <name evidence="2" type="ORF">FA09DRAFT_21755</name>
</gene>
<dbReference type="AlphaFoldDB" id="A0A316ZB15"/>
<proteinExistence type="predicted"/>
<organism evidence="2 3">
    <name type="scientific">Tilletiopsis washingtonensis</name>
    <dbReference type="NCBI Taxonomy" id="58919"/>
    <lineage>
        <taxon>Eukaryota</taxon>
        <taxon>Fungi</taxon>
        <taxon>Dikarya</taxon>
        <taxon>Basidiomycota</taxon>
        <taxon>Ustilaginomycotina</taxon>
        <taxon>Exobasidiomycetes</taxon>
        <taxon>Entylomatales</taxon>
        <taxon>Entylomatales incertae sedis</taxon>
        <taxon>Tilletiopsis</taxon>
    </lineage>
</organism>
<evidence type="ECO:0000313" key="2">
    <source>
        <dbReference type="EMBL" id="PWN98214.1"/>
    </source>
</evidence>
<reference evidence="2 3" key="1">
    <citation type="journal article" date="2018" name="Mol. Biol. Evol.">
        <title>Broad Genomic Sampling Reveals a Smut Pathogenic Ancestry of the Fungal Clade Ustilaginomycotina.</title>
        <authorList>
            <person name="Kijpornyongpan T."/>
            <person name="Mondo S.J."/>
            <person name="Barry K."/>
            <person name="Sandor L."/>
            <person name="Lee J."/>
            <person name="Lipzen A."/>
            <person name="Pangilinan J."/>
            <person name="LaButti K."/>
            <person name="Hainaut M."/>
            <person name="Henrissat B."/>
            <person name="Grigoriev I.V."/>
            <person name="Spatafora J.W."/>
            <person name="Aime M.C."/>
        </authorList>
    </citation>
    <scope>NUCLEOTIDE SEQUENCE [LARGE SCALE GENOMIC DNA]</scope>
    <source>
        <strain evidence="2 3">MCA 4186</strain>
    </source>
</reference>
<keyword evidence="3" id="KW-1185">Reference proteome</keyword>
<evidence type="ECO:0000313" key="3">
    <source>
        <dbReference type="Proteomes" id="UP000245946"/>
    </source>
</evidence>
<dbReference type="Proteomes" id="UP000245946">
    <property type="component" value="Unassembled WGS sequence"/>
</dbReference>
<accession>A0A316ZB15</accession>
<dbReference type="RefSeq" id="XP_025598493.1">
    <property type="nucleotide sequence ID" value="XM_025739532.1"/>
</dbReference>
<feature type="region of interest" description="Disordered" evidence="1">
    <location>
        <begin position="117"/>
        <end position="149"/>
    </location>
</feature>
<dbReference type="EMBL" id="KZ819292">
    <property type="protein sequence ID" value="PWN98214.1"/>
    <property type="molecule type" value="Genomic_DNA"/>
</dbReference>
<name>A0A316ZB15_9BASI</name>
<evidence type="ECO:0000256" key="1">
    <source>
        <dbReference type="SAM" id="MobiDB-lite"/>
    </source>
</evidence>
<protein>
    <submittedName>
        <fullName evidence="2">Uncharacterized protein</fullName>
    </submittedName>
</protein>
<dbReference type="GeneID" id="37267078"/>
<feature type="region of interest" description="Disordered" evidence="1">
    <location>
        <begin position="15"/>
        <end position="40"/>
    </location>
</feature>
<feature type="compositionally biased region" description="Basic and acidic residues" evidence="1">
    <location>
        <begin position="134"/>
        <end position="149"/>
    </location>
</feature>
<sequence>MTLPVERPRCTAGAFSCDKPAPSPSLVRQADDSEHEDEPCSMHQQGVGVACCSWRRSSLWAFGRRSRVRRRPTGRPCSAEHAQQCPGGRDLCMLCGTEALASLRSCASKALRQVDDVPGTALRPAAAGTCQGADETRWADRSDRSSGPR</sequence>